<dbReference type="EMBL" id="FWXR01000007">
    <property type="protein sequence ID" value="SMC76302.1"/>
    <property type="molecule type" value="Genomic_DNA"/>
</dbReference>
<dbReference type="InterPro" id="IPR026336">
    <property type="entry name" value="PdeM-like"/>
</dbReference>
<dbReference type="Proteomes" id="UP000192656">
    <property type="component" value="Unassembled WGS sequence"/>
</dbReference>
<keyword evidence="3" id="KW-1185">Reference proteome</keyword>
<dbReference type="PANTHER" id="PTHR39323:SF1">
    <property type="entry name" value="BLR1149 PROTEIN"/>
    <property type="match status" value="1"/>
</dbReference>
<dbReference type="Pfam" id="PF00149">
    <property type="entry name" value="Metallophos"/>
    <property type="match status" value="1"/>
</dbReference>
<dbReference type="STRING" id="937218.SAMN06297251_107139"/>
<dbReference type="InterPro" id="IPR004843">
    <property type="entry name" value="Calcineurin-like_PHP"/>
</dbReference>
<dbReference type="SUPFAM" id="SSF56300">
    <property type="entry name" value="Metallo-dependent phosphatases"/>
    <property type="match status" value="1"/>
</dbReference>
<protein>
    <submittedName>
        <fullName evidence="2">Putative phosphoesterase</fullName>
    </submittedName>
</protein>
<evidence type="ECO:0000313" key="3">
    <source>
        <dbReference type="Proteomes" id="UP000192656"/>
    </source>
</evidence>
<dbReference type="Gene3D" id="3.60.21.10">
    <property type="match status" value="1"/>
</dbReference>
<gene>
    <name evidence="2" type="ORF">SAMN06297251_107139</name>
</gene>
<evidence type="ECO:0000259" key="1">
    <source>
        <dbReference type="Pfam" id="PF00149"/>
    </source>
</evidence>
<feature type="domain" description="Calcineurin-like phosphoesterase" evidence="1">
    <location>
        <begin position="82"/>
        <end position="170"/>
    </location>
</feature>
<dbReference type="GO" id="GO:0016787">
    <property type="term" value="F:hydrolase activity"/>
    <property type="evidence" value="ECO:0007669"/>
    <property type="project" value="InterPro"/>
</dbReference>
<evidence type="ECO:0000313" key="2">
    <source>
        <dbReference type="EMBL" id="SMC76302.1"/>
    </source>
</evidence>
<dbReference type="PANTHER" id="PTHR39323">
    <property type="entry name" value="BLR1149 PROTEIN"/>
    <property type="match status" value="1"/>
</dbReference>
<sequence>MRLGAIHLVFVRLSCENEKGINDRPLDRPTRSRLEDMSGGNLMNALARRMRQTAGKPLETEIAGTLALLDPSGVLVLPSESLLVVSDLHLEKGAAFARRGMMLPPYDTAATLALLARALSRHPVRRVVCLGDSFHDRRGAEAMPTVFRDALVDLMVGHDWVWVSGNHDPEPPKGLGGETVETLSVGGLALRHEPTAGACPGEIAGHLHPVARIRGAVSQGRHACFASDGTRMILPSFGITTGGLNVLDRAFSGLFETRAAKAFVAGTARIYPIPFSALG</sequence>
<dbReference type="AlphaFoldDB" id="A0A1W2BUN1"/>
<dbReference type="NCBIfam" id="TIGR04123">
    <property type="entry name" value="P_estr_lig_assc"/>
    <property type="match status" value="1"/>
</dbReference>
<reference evidence="2 3" key="1">
    <citation type="submission" date="2017-04" db="EMBL/GenBank/DDBJ databases">
        <authorList>
            <person name="Afonso C.L."/>
            <person name="Miller P.J."/>
            <person name="Scott M.A."/>
            <person name="Spackman E."/>
            <person name="Goraichik I."/>
            <person name="Dimitrov K.M."/>
            <person name="Suarez D.L."/>
            <person name="Swayne D.E."/>
        </authorList>
    </citation>
    <scope>NUCLEOTIDE SEQUENCE [LARGE SCALE GENOMIC DNA]</scope>
    <source>
        <strain evidence="2 3">CGMCC 1.10972</strain>
    </source>
</reference>
<dbReference type="InterPro" id="IPR029052">
    <property type="entry name" value="Metallo-depent_PP-like"/>
</dbReference>
<name>A0A1W2BUN1_9HYPH</name>
<proteinExistence type="predicted"/>
<accession>A0A1W2BUN1</accession>
<organism evidence="2 3">
    <name type="scientific">Fulvimarina manganoxydans</name>
    <dbReference type="NCBI Taxonomy" id="937218"/>
    <lineage>
        <taxon>Bacteria</taxon>
        <taxon>Pseudomonadati</taxon>
        <taxon>Pseudomonadota</taxon>
        <taxon>Alphaproteobacteria</taxon>
        <taxon>Hyphomicrobiales</taxon>
        <taxon>Aurantimonadaceae</taxon>
        <taxon>Fulvimarina</taxon>
    </lineage>
</organism>